<keyword evidence="10" id="KW-1185">Reference proteome</keyword>
<dbReference type="EMBL" id="JAPKNK010000012">
    <property type="protein sequence ID" value="MCX5571741.1"/>
    <property type="molecule type" value="Genomic_DNA"/>
</dbReference>
<keyword evidence="6 7" id="KW-0472">Membrane</keyword>
<feature type="transmembrane region" description="Helical" evidence="7">
    <location>
        <begin position="62"/>
        <end position="81"/>
    </location>
</feature>
<dbReference type="CDD" id="cd17321">
    <property type="entry name" value="MFS_MMR_MDR_like"/>
    <property type="match status" value="1"/>
</dbReference>
<feature type="domain" description="Major facilitator superfamily (MFS) profile" evidence="8">
    <location>
        <begin position="20"/>
        <end position="503"/>
    </location>
</feature>
<feature type="transmembrane region" description="Helical" evidence="7">
    <location>
        <begin position="111"/>
        <end position="132"/>
    </location>
</feature>
<sequence length="505" mass="50909">MIEAGRNQGEAGGAGARASVLVATILASGMAFMDGSIITVGLPAIRANLGASFGEAQWTSNAYTLTLAAFTLLGGAAGDAYGLRRVFMLGIALFGLASAACGFAWSPESLILARAIQGVGGALMVPGSLALISAHYPPEIRGRAIGTWAAASSIAPAIGPILGGALVDLGSWRALFLMNVPIAVVAWLVCRYQVPADRRVAAIRMDWIGGAFAVVGLGVLTYGLTEMGAGAGGIHVELAAGLALAGAAVLVVFILWEALAPAPMMPLGLFASRMFSGVNVLTLLLYFALAGALFFLPTALIQAHRYPAALAGSVFLPFVIVMALLSRFGGGLSDRLGVRPCLTVGPILTGISFLLLAPAVSDGRFWPALVPVMLLMGLGMGITVAPLSTAVMNAAPEARRGAASGINNAVARVAGLIAVASLGIAVSHGFDGVLAAADGNAARLVRQAGFGGALPATDGVDMAALRSLWEQATIAGFSAIAMVCGVFALAGGVVGWIFTGEAGKG</sequence>
<feature type="transmembrane region" description="Helical" evidence="7">
    <location>
        <begin position="144"/>
        <end position="166"/>
    </location>
</feature>
<evidence type="ECO:0000256" key="2">
    <source>
        <dbReference type="ARBA" id="ARBA00022448"/>
    </source>
</evidence>
<keyword evidence="4 7" id="KW-0812">Transmembrane</keyword>
<evidence type="ECO:0000259" key="8">
    <source>
        <dbReference type="PROSITE" id="PS50850"/>
    </source>
</evidence>
<keyword evidence="5 7" id="KW-1133">Transmembrane helix</keyword>
<dbReference type="PANTHER" id="PTHR42718">
    <property type="entry name" value="MAJOR FACILITATOR SUPERFAMILY MULTIDRUG TRANSPORTER MFSC"/>
    <property type="match status" value="1"/>
</dbReference>
<dbReference type="InterPro" id="IPR020846">
    <property type="entry name" value="MFS_dom"/>
</dbReference>
<comment type="caution">
    <text evidence="9">The sequence shown here is derived from an EMBL/GenBank/DDBJ whole genome shotgun (WGS) entry which is preliminary data.</text>
</comment>
<evidence type="ECO:0000313" key="10">
    <source>
        <dbReference type="Proteomes" id="UP001144805"/>
    </source>
</evidence>
<evidence type="ECO:0000256" key="7">
    <source>
        <dbReference type="SAM" id="Phobius"/>
    </source>
</evidence>
<evidence type="ECO:0000256" key="6">
    <source>
        <dbReference type="ARBA" id="ARBA00023136"/>
    </source>
</evidence>
<feature type="transmembrane region" description="Helical" evidence="7">
    <location>
        <begin position="409"/>
        <end position="430"/>
    </location>
</feature>
<feature type="transmembrane region" description="Helical" evidence="7">
    <location>
        <begin position="202"/>
        <end position="222"/>
    </location>
</feature>
<organism evidence="9 10">
    <name type="scientific">Kaistia nematophila</name>
    <dbReference type="NCBI Taxonomy" id="2994654"/>
    <lineage>
        <taxon>Bacteria</taxon>
        <taxon>Pseudomonadati</taxon>
        <taxon>Pseudomonadota</taxon>
        <taxon>Alphaproteobacteria</taxon>
        <taxon>Hyphomicrobiales</taxon>
        <taxon>Kaistiaceae</taxon>
        <taxon>Kaistia</taxon>
    </lineage>
</organism>
<dbReference type="Proteomes" id="UP001144805">
    <property type="component" value="Unassembled WGS sequence"/>
</dbReference>
<dbReference type="AlphaFoldDB" id="A0A9X3E5P2"/>
<feature type="transmembrane region" description="Helical" evidence="7">
    <location>
        <begin position="172"/>
        <end position="190"/>
    </location>
</feature>
<dbReference type="InterPro" id="IPR011701">
    <property type="entry name" value="MFS"/>
</dbReference>
<feature type="transmembrane region" description="Helical" evidence="7">
    <location>
        <begin position="306"/>
        <end position="325"/>
    </location>
</feature>
<dbReference type="GO" id="GO:0022857">
    <property type="term" value="F:transmembrane transporter activity"/>
    <property type="evidence" value="ECO:0007669"/>
    <property type="project" value="InterPro"/>
</dbReference>
<name>A0A9X3E5P2_9HYPH</name>
<reference evidence="9" key="1">
    <citation type="submission" date="2022-11" db="EMBL/GenBank/DDBJ databases">
        <title>Biodiversity and phylogenetic relationships of bacteria.</title>
        <authorList>
            <person name="Machado R.A.R."/>
            <person name="Bhat A."/>
            <person name="Loulou A."/>
            <person name="Kallel S."/>
        </authorList>
    </citation>
    <scope>NUCLEOTIDE SEQUENCE</scope>
    <source>
        <strain evidence="9">K-TC2</strain>
    </source>
</reference>
<dbReference type="GO" id="GO:0005886">
    <property type="term" value="C:plasma membrane"/>
    <property type="evidence" value="ECO:0007669"/>
    <property type="project" value="UniProtKB-SubCell"/>
</dbReference>
<protein>
    <submittedName>
        <fullName evidence="9">DHA2 family efflux MFS transporter permease subunit</fullName>
    </submittedName>
</protein>
<evidence type="ECO:0000256" key="3">
    <source>
        <dbReference type="ARBA" id="ARBA00022475"/>
    </source>
</evidence>
<gene>
    <name evidence="9" type="ORF">OSH07_21260</name>
</gene>
<keyword evidence="2" id="KW-0813">Transport</keyword>
<dbReference type="PANTHER" id="PTHR42718:SF42">
    <property type="entry name" value="EXPORT PROTEIN"/>
    <property type="match status" value="1"/>
</dbReference>
<dbReference type="NCBIfam" id="TIGR00711">
    <property type="entry name" value="efflux_EmrB"/>
    <property type="match status" value="1"/>
</dbReference>
<feature type="transmembrane region" description="Helical" evidence="7">
    <location>
        <begin position="20"/>
        <end position="42"/>
    </location>
</feature>
<dbReference type="PROSITE" id="PS50850">
    <property type="entry name" value="MFS"/>
    <property type="match status" value="1"/>
</dbReference>
<feature type="transmembrane region" description="Helical" evidence="7">
    <location>
        <begin position="277"/>
        <end position="300"/>
    </location>
</feature>
<feature type="transmembrane region" description="Helical" evidence="7">
    <location>
        <begin position="365"/>
        <end position="388"/>
    </location>
</feature>
<comment type="subcellular location">
    <subcellularLocation>
        <location evidence="1">Cell membrane</location>
        <topology evidence="1">Multi-pass membrane protein</topology>
    </subcellularLocation>
</comment>
<evidence type="ECO:0000313" key="9">
    <source>
        <dbReference type="EMBL" id="MCX5571741.1"/>
    </source>
</evidence>
<dbReference type="Gene3D" id="1.20.1250.20">
    <property type="entry name" value="MFS general substrate transporter like domains"/>
    <property type="match status" value="2"/>
</dbReference>
<keyword evidence="3" id="KW-1003">Cell membrane</keyword>
<dbReference type="Pfam" id="PF07690">
    <property type="entry name" value="MFS_1"/>
    <property type="match status" value="1"/>
</dbReference>
<dbReference type="InterPro" id="IPR036259">
    <property type="entry name" value="MFS_trans_sf"/>
</dbReference>
<feature type="transmembrane region" description="Helical" evidence="7">
    <location>
        <begin position="474"/>
        <end position="498"/>
    </location>
</feature>
<dbReference type="SUPFAM" id="SSF103473">
    <property type="entry name" value="MFS general substrate transporter"/>
    <property type="match status" value="1"/>
</dbReference>
<feature type="transmembrane region" description="Helical" evidence="7">
    <location>
        <begin position="86"/>
        <end position="105"/>
    </location>
</feature>
<evidence type="ECO:0000256" key="4">
    <source>
        <dbReference type="ARBA" id="ARBA00022692"/>
    </source>
</evidence>
<dbReference type="InterPro" id="IPR004638">
    <property type="entry name" value="EmrB-like"/>
</dbReference>
<feature type="transmembrane region" description="Helical" evidence="7">
    <location>
        <begin position="337"/>
        <end position="359"/>
    </location>
</feature>
<evidence type="ECO:0000256" key="1">
    <source>
        <dbReference type="ARBA" id="ARBA00004651"/>
    </source>
</evidence>
<evidence type="ECO:0000256" key="5">
    <source>
        <dbReference type="ARBA" id="ARBA00022989"/>
    </source>
</evidence>
<dbReference type="RefSeq" id="WP_266340705.1">
    <property type="nucleotide sequence ID" value="NZ_JAPKNK010000012.1"/>
</dbReference>
<proteinExistence type="predicted"/>
<feature type="transmembrane region" description="Helical" evidence="7">
    <location>
        <begin position="234"/>
        <end position="256"/>
    </location>
</feature>
<accession>A0A9X3E5P2</accession>